<dbReference type="PANTHER" id="PTHR30249">
    <property type="entry name" value="PUTATIVE SEROTONIN TRANSPORTER"/>
    <property type="match status" value="1"/>
</dbReference>
<protein>
    <submittedName>
        <fullName evidence="5">Murein hydrolase effector</fullName>
    </submittedName>
</protein>
<evidence type="ECO:0000313" key="6">
    <source>
        <dbReference type="Proteomes" id="UP000035704"/>
    </source>
</evidence>
<dbReference type="STRING" id="84022.CACET_c37520"/>
<dbReference type="PATRIC" id="fig|84022.5.peg.1000"/>
<organism evidence="5 6">
    <name type="scientific">Clostridium aceticum</name>
    <dbReference type="NCBI Taxonomy" id="84022"/>
    <lineage>
        <taxon>Bacteria</taxon>
        <taxon>Bacillati</taxon>
        <taxon>Bacillota</taxon>
        <taxon>Clostridia</taxon>
        <taxon>Eubacteriales</taxon>
        <taxon>Clostridiaceae</taxon>
        <taxon>Clostridium</taxon>
    </lineage>
</organism>
<dbReference type="EMBL" id="CP009687">
    <property type="protein sequence ID" value="AKL97180.1"/>
    <property type="molecule type" value="Genomic_DNA"/>
</dbReference>
<dbReference type="KEGG" id="cace:CACET_c37520"/>
<evidence type="ECO:0000256" key="1">
    <source>
        <dbReference type="ARBA" id="ARBA00004141"/>
    </source>
</evidence>
<dbReference type="GO" id="GO:0016787">
    <property type="term" value="F:hydrolase activity"/>
    <property type="evidence" value="ECO:0007669"/>
    <property type="project" value="UniProtKB-KW"/>
</dbReference>
<keyword evidence="3" id="KW-1133">Transmembrane helix</keyword>
<evidence type="ECO:0000256" key="2">
    <source>
        <dbReference type="ARBA" id="ARBA00022692"/>
    </source>
</evidence>
<proteinExistence type="predicted"/>
<dbReference type="AlphaFoldDB" id="A0A0D8I7E7"/>
<comment type="subcellular location">
    <subcellularLocation>
        <location evidence="1">Membrane</location>
        <topology evidence="1">Multi-pass membrane protein</topology>
    </subcellularLocation>
</comment>
<name>A0A0D8I7E7_9CLOT</name>
<keyword evidence="2" id="KW-0812">Transmembrane</keyword>
<dbReference type="Proteomes" id="UP000035704">
    <property type="component" value="Chromosome"/>
</dbReference>
<dbReference type="GO" id="GO:0016020">
    <property type="term" value="C:membrane"/>
    <property type="evidence" value="ECO:0007669"/>
    <property type="project" value="UniProtKB-SubCell"/>
</dbReference>
<dbReference type="PANTHER" id="PTHR30249:SF0">
    <property type="entry name" value="PLASTIDAL GLYCOLATE_GLYCERATE TRANSLOCATOR 1, CHLOROPLASTIC"/>
    <property type="match status" value="1"/>
</dbReference>
<evidence type="ECO:0000256" key="3">
    <source>
        <dbReference type="ARBA" id="ARBA00022989"/>
    </source>
</evidence>
<keyword evidence="4" id="KW-0472">Membrane</keyword>
<keyword evidence="6" id="KW-1185">Reference proteome</keyword>
<accession>A0A0D8I7E7</accession>
<sequence length="233" mass="24544">MMTFLDTPYFGIVLSLLFFELGVFIYKKTKIVFFNPLLLSIICIMAVLTTFNIDIEYYNKGGDLIMFFLGPATVILAVPLYRQRELLKANLAAILIGITAGCVAAVSSMIILTNIFNIEGAIAASLIPKSVTTPIGIEISRQIGGIPSITVGAITIAGISGAVIGPMVCNAFRIKDEVAVGIAIGTASHAVGTTKAMELGETQGAMSGLAIGVAGLTTVLIVPLLMQLFNVAW</sequence>
<evidence type="ECO:0000313" key="5">
    <source>
        <dbReference type="EMBL" id="AKL97180.1"/>
    </source>
</evidence>
<evidence type="ECO:0000256" key="4">
    <source>
        <dbReference type="ARBA" id="ARBA00023136"/>
    </source>
</evidence>
<reference evidence="5 6" key="1">
    <citation type="submission" date="2014-10" db="EMBL/GenBank/DDBJ databases">
        <title>Genome sequence of Clostridium aceticum DSM 1496.</title>
        <authorList>
            <person name="Poehlein A."/>
            <person name="Schiel-Bengelsdorf B."/>
            <person name="Gottschalk G."/>
            <person name="Duerre P."/>
            <person name="Daniel R."/>
        </authorList>
    </citation>
    <scope>NUCLEOTIDE SEQUENCE [LARGE SCALE GENOMIC DNA]</scope>
    <source>
        <strain evidence="5 6">DSM 1496</strain>
    </source>
</reference>
<dbReference type="RefSeq" id="WP_044825521.1">
    <property type="nucleotide sequence ID" value="NZ_CP009687.1"/>
</dbReference>
<dbReference type="InterPro" id="IPR007300">
    <property type="entry name" value="CidB/LrgB"/>
</dbReference>
<keyword evidence="5" id="KW-0378">Hydrolase</keyword>
<dbReference type="Pfam" id="PF04172">
    <property type="entry name" value="LrgB"/>
    <property type="match status" value="1"/>
</dbReference>
<dbReference type="OrthoDB" id="9811701at2"/>
<gene>
    <name evidence="5" type="ORF">CACET_c37520</name>
</gene>